<feature type="region of interest" description="Disordered" evidence="1">
    <location>
        <begin position="183"/>
        <end position="206"/>
    </location>
</feature>
<accession>A0AAW5P7A1</accession>
<name>A0AAW5P7A1_9BACT</name>
<organism evidence="2 3">
    <name type="scientific">Salinibacter ruber</name>
    <dbReference type="NCBI Taxonomy" id="146919"/>
    <lineage>
        <taxon>Bacteria</taxon>
        <taxon>Pseudomonadati</taxon>
        <taxon>Rhodothermota</taxon>
        <taxon>Rhodothermia</taxon>
        <taxon>Rhodothermales</taxon>
        <taxon>Salinibacteraceae</taxon>
        <taxon>Salinibacter</taxon>
    </lineage>
</organism>
<dbReference type="RefSeq" id="WP_259258318.1">
    <property type="nucleotide sequence ID" value="NZ_JANTZM010000007.1"/>
</dbReference>
<dbReference type="AlphaFoldDB" id="A0AAW5P7A1"/>
<gene>
    <name evidence="2" type="ORF">GGP99_001754</name>
</gene>
<evidence type="ECO:0000313" key="2">
    <source>
        <dbReference type="EMBL" id="MCS4157790.1"/>
    </source>
</evidence>
<evidence type="ECO:0000313" key="3">
    <source>
        <dbReference type="Proteomes" id="UP001155110"/>
    </source>
</evidence>
<protein>
    <submittedName>
        <fullName evidence="2">Uncharacterized protein</fullName>
    </submittedName>
</protein>
<evidence type="ECO:0000256" key="1">
    <source>
        <dbReference type="SAM" id="MobiDB-lite"/>
    </source>
</evidence>
<proteinExistence type="predicted"/>
<feature type="compositionally biased region" description="Polar residues" evidence="1">
    <location>
        <begin position="10"/>
        <end position="20"/>
    </location>
</feature>
<dbReference type="Proteomes" id="UP001155110">
    <property type="component" value="Unassembled WGS sequence"/>
</dbReference>
<reference evidence="2" key="1">
    <citation type="submission" date="2022-08" db="EMBL/GenBank/DDBJ databases">
        <title>Genomic Encyclopedia of Type Strains, Phase V (KMG-V): Genome sequencing to study the core and pangenomes of soil and plant-associated prokaryotes.</title>
        <authorList>
            <person name="Whitman W."/>
        </authorList>
    </citation>
    <scope>NUCLEOTIDE SEQUENCE</scope>
    <source>
        <strain evidence="2">SP3002</strain>
    </source>
</reference>
<feature type="region of interest" description="Disordered" evidence="1">
    <location>
        <begin position="1"/>
        <end position="29"/>
    </location>
</feature>
<sequence length="206" mass="22690">MNSKRDGQNGKPSQNESPDQNSEKEGVEEDPPVRVILLGVLGPPERWQAIYGVVEQVCQPMCFPFSPDEPEHDRRLFANVVEYASTATDLQGDLISGQPTVAFCLPGIDRTRRMGIVAEAIPRSLLHHQIYGGLLYFGVDQNEEMSTGLVEAMARGFDTWMVGDELSDLSERDLAQSLSQWMTRLDPQASGPEDSPSPAASPVEVF</sequence>
<comment type="caution">
    <text evidence="2">The sequence shown here is derived from an EMBL/GenBank/DDBJ whole genome shotgun (WGS) entry which is preliminary data.</text>
</comment>
<dbReference type="EMBL" id="JANTZM010000007">
    <property type="protein sequence ID" value="MCS4157790.1"/>
    <property type="molecule type" value="Genomic_DNA"/>
</dbReference>